<dbReference type="PANTHER" id="PTHR47723">
    <property type="entry name" value="OS05G0353850 PROTEIN"/>
    <property type="match status" value="1"/>
</dbReference>
<reference evidence="2 3" key="1">
    <citation type="submission" date="2023-12" db="EMBL/GenBank/DDBJ databases">
        <title>A high-quality genome assembly for Dillenia turbinata (Dilleniales).</title>
        <authorList>
            <person name="Chanderbali A."/>
        </authorList>
    </citation>
    <scope>NUCLEOTIDE SEQUENCE [LARGE SCALE GENOMIC DNA]</scope>
    <source>
        <strain evidence="2">LSX21</strain>
        <tissue evidence="2">Leaf</tissue>
    </source>
</reference>
<dbReference type="InterPro" id="IPR053151">
    <property type="entry name" value="RNase_H-like"/>
</dbReference>
<dbReference type="Pfam" id="PF13456">
    <property type="entry name" value="RVT_3"/>
    <property type="match status" value="1"/>
</dbReference>
<name>A0AAN8VNY3_9MAGN</name>
<comment type="caution">
    <text evidence="2">The sequence shown here is derived from an EMBL/GenBank/DDBJ whole genome shotgun (WGS) entry which is preliminary data.</text>
</comment>
<protein>
    <submittedName>
        <fullName evidence="2">Ribonuclease H domain</fullName>
    </submittedName>
</protein>
<keyword evidence="3" id="KW-1185">Reference proteome</keyword>
<dbReference type="GO" id="GO:0003676">
    <property type="term" value="F:nucleic acid binding"/>
    <property type="evidence" value="ECO:0007669"/>
    <property type="project" value="InterPro"/>
</dbReference>
<dbReference type="PANTHER" id="PTHR47723:SF19">
    <property type="entry name" value="POLYNUCLEOTIDYL TRANSFERASE, RIBONUCLEASE H-LIKE SUPERFAMILY PROTEIN"/>
    <property type="match status" value="1"/>
</dbReference>
<proteinExistence type="predicted"/>
<dbReference type="Proteomes" id="UP001370490">
    <property type="component" value="Unassembled WGS sequence"/>
</dbReference>
<dbReference type="InterPro" id="IPR012337">
    <property type="entry name" value="RNaseH-like_sf"/>
</dbReference>
<gene>
    <name evidence="2" type="ORF">RJ641_031043</name>
</gene>
<evidence type="ECO:0000313" key="2">
    <source>
        <dbReference type="EMBL" id="KAK6937535.1"/>
    </source>
</evidence>
<dbReference type="Gene3D" id="3.30.420.10">
    <property type="entry name" value="Ribonuclease H-like superfamily/Ribonuclease H"/>
    <property type="match status" value="1"/>
</dbReference>
<evidence type="ECO:0000313" key="3">
    <source>
        <dbReference type="Proteomes" id="UP001370490"/>
    </source>
</evidence>
<dbReference type="InterPro" id="IPR002156">
    <property type="entry name" value="RNaseH_domain"/>
</dbReference>
<dbReference type="SUPFAM" id="SSF53098">
    <property type="entry name" value="Ribonuclease H-like"/>
    <property type="match status" value="1"/>
</dbReference>
<dbReference type="GO" id="GO:0004523">
    <property type="term" value="F:RNA-DNA hybrid ribonuclease activity"/>
    <property type="evidence" value="ECO:0007669"/>
    <property type="project" value="InterPro"/>
</dbReference>
<accession>A0AAN8VNY3</accession>
<feature type="domain" description="RNase H type-1" evidence="1">
    <location>
        <begin position="50"/>
        <end position="137"/>
    </location>
</feature>
<dbReference type="CDD" id="cd06222">
    <property type="entry name" value="RNase_H_like"/>
    <property type="match status" value="1"/>
</dbReference>
<dbReference type="EMBL" id="JBAMMX010000006">
    <property type="protein sequence ID" value="KAK6937535.1"/>
    <property type="molecule type" value="Genomic_DNA"/>
</dbReference>
<dbReference type="AlphaFoldDB" id="A0AAN8VNY3"/>
<organism evidence="2 3">
    <name type="scientific">Dillenia turbinata</name>
    <dbReference type="NCBI Taxonomy" id="194707"/>
    <lineage>
        <taxon>Eukaryota</taxon>
        <taxon>Viridiplantae</taxon>
        <taxon>Streptophyta</taxon>
        <taxon>Embryophyta</taxon>
        <taxon>Tracheophyta</taxon>
        <taxon>Spermatophyta</taxon>
        <taxon>Magnoliopsida</taxon>
        <taxon>eudicotyledons</taxon>
        <taxon>Gunneridae</taxon>
        <taxon>Pentapetalae</taxon>
        <taxon>Dilleniales</taxon>
        <taxon>Dilleniaceae</taxon>
        <taxon>Dillenia</taxon>
    </lineage>
</organism>
<dbReference type="InterPro" id="IPR036397">
    <property type="entry name" value="RNaseH_sf"/>
</dbReference>
<evidence type="ECO:0000259" key="1">
    <source>
        <dbReference type="Pfam" id="PF13456"/>
    </source>
</evidence>
<sequence>MKSAATITKECGRKYNKDTSVWEDLNVSWTRPKEGVIKLNVDGAADLKNGRVSAGVMVELWGLKEGLQLARKLSINTREVDSDSLSLVKAVNEDVGDNHAWKFLISKCRNLLKELGIQKINHTFREANMCADKLTEMGKREGEGMHELSGRPKELKELLRLDAEGDANQKEKIGPR</sequence>
<dbReference type="InterPro" id="IPR044730">
    <property type="entry name" value="RNase_H-like_dom_plant"/>
</dbReference>